<feature type="domain" description="PhoU" evidence="3">
    <location>
        <begin position="120"/>
        <end position="206"/>
    </location>
</feature>
<dbReference type="NCBIfam" id="TIGR02135">
    <property type="entry name" value="phoU_full"/>
    <property type="match status" value="1"/>
</dbReference>
<dbReference type="InterPro" id="IPR038078">
    <property type="entry name" value="PhoU-like_sf"/>
</dbReference>
<dbReference type="Gene3D" id="1.20.58.220">
    <property type="entry name" value="Phosphate transport system protein phou homolog 2, domain 2"/>
    <property type="match status" value="1"/>
</dbReference>
<dbReference type="PANTHER" id="PTHR42930:SF3">
    <property type="entry name" value="PHOSPHATE-SPECIFIC TRANSPORT SYSTEM ACCESSORY PROTEIN PHOU"/>
    <property type="match status" value="1"/>
</dbReference>
<evidence type="ECO:0000256" key="2">
    <source>
        <dbReference type="SAM" id="Coils"/>
    </source>
</evidence>
<comment type="similarity">
    <text evidence="1">Belongs to the PhoU family.</text>
</comment>
<sequence>MRKGLDRQLEELKTQLTQMGELCEVAINKATKAIKNGDVEQAKKIRKADQAIDSMEKDIEALCMKMLLEQQPVARDLRQVSAALKMITDMERIGDQTSDIAEIVISENFSGEVPVPVESLTEMAVAASQMVKDSVKAYVNQDIALSRQVIEADDVVDRLFLENKKQLIKYLSKDKGKHGERALDLVMVAKYLERIADHATNIAEWVEYSITGIRKEGN</sequence>
<evidence type="ECO:0000313" key="5">
    <source>
        <dbReference type="Proteomes" id="UP001523565"/>
    </source>
</evidence>
<comment type="subcellular location">
    <subcellularLocation>
        <location evidence="1">Cytoplasm</location>
    </subcellularLocation>
</comment>
<feature type="coiled-coil region" evidence="2">
    <location>
        <begin position="2"/>
        <end position="65"/>
    </location>
</feature>
<evidence type="ECO:0000313" key="4">
    <source>
        <dbReference type="EMBL" id="MCP1108873.1"/>
    </source>
</evidence>
<accession>A0ABT1EDW0</accession>
<evidence type="ECO:0000259" key="3">
    <source>
        <dbReference type="Pfam" id="PF01895"/>
    </source>
</evidence>
<dbReference type="InterPro" id="IPR028366">
    <property type="entry name" value="PhoU"/>
</dbReference>
<dbReference type="PANTHER" id="PTHR42930">
    <property type="entry name" value="PHOSPHATE-SPECIFIC TRANSPORT SYSTEM ACCESSORY PROTEIN PHOU"/>
    <property type="match status" value="1"/>
</dbReference>
<dbReference type="SUPFAM" id="SSF109755">
    <property type="entry name" value="PhoU-like"/>
    <property type="match status" value="1"/>
</dbReference>
<dbReference type="PIRSF" id="PIRSF003107">
    <property type="entry name" value="PhoU"/>
    <property type="match status" value="1"/>
</dbReference>
<keyword evidence="2" id="KW-0175">Coiled coil</keyword>
<comment type="subunit">
    <text evidence="1">Homodimer.</text>
</comment>
<evidence type="ECO:0000256" key="1">
    <source>
        <dbReference type="PIRNR" id="PIRNR003107"/>
    </source>
</evidence>
<keyword evidence="1" id="KW-0592">Phosphate transport</keyword>
<dbReference type="Proteomes" id="UP001523565">
    <property type="component" value="Unassembled WGS sequence"/>
</dbReference>
<proteinExistence type="inferred from homology"/>
<dbReference type="EMBL" id="JAMZFV010000001">
    <property type="protein sequence ID" value="MCP1108873.1"/>
    <property type="molecule type" value="Genomic_DNA"/>
</dbReference>
<reference evidence="4 5" key="1">
    <citation type="journal article" date="2022" name="Genome Biol. Evol.">
        <title>Host diet, physiology and behaviors set the stage for Lachnospiraceae cladogenesis.</title>
        <authorList>
            <person name="Vera-Ponce De Leon A."/>
            <person name="Schneider M."/>
            <person name="Jahnes B.C."/>
            <person name="Sadowski V."/>
            <person name="Camuy-Velez L.A."/>
            <person name="Duan J."/>
            <person name="Sabree Z.L."/>
        </authorList>
    </citation>
    <scope>NUCLEOTIDE SEQUENCE [LARGE SCALE GENOMIC DNA]</scope>
    <source>
        <strain evidence="4 5">PAL227</strain>
    </source>
</reference>
<comment type="caution">
    <text evidence="4">The sequence shown here is derived from an EMBL/GenBank/DDBJ whole genome shotgun (WGS) entry which is preliminary data.</text>
</comment>
<protein>
    <recommendedName>
        <fullName evidence="1">Phosphate-specific transport system accessory protein PhoU</fullName>
    </recommendedName>
</protein>
<comment type="function">
    <text evidence="1">Plays a role in the regulation of phosphate uptake.</text>
</comment>
<keyword evidence="5" id="KW-1185">Reference proteome</keyword>
<gene>
    <name evidence="4" type="primary">phoU</name>
    <name evidence="4" type="ORF">NK118_01240</name>
</gene>
<name>A0ABT1EDW0_9FIRM</name>
<dbReference type="InterPro" id="IPR026022">
    <property type="entry name" value="PhoU_dom"/>
</dbReference>
<keyword evidence="1" id="KW-0813">Transport</keyword>
<dbReference type="RefSeq" id="WP_262067777.1">
    <property type="nucleotide sequence ID" value="NZ_JAMXOC010000001.1"/>
</dbReference>
<dbReference type="Pfam" id="PF01895">
    <property type="entry name" value="PhoU"/>
    <property type="match status" value="2"/>
</dbReference>
<feature type="domain" description="PhoU" evidence="3">
    <location>
        <begin position="16"/>
        <end position="104"/>
    </location>
</feature>
<keyword evidence="1" id="KW-0963">Cytoplasm</keyword>
<organism evidence="4 5">
    <name type="scientific">Ohessyouella blattaphilus</name>
    <dbReference type="NCBI Taxonomy" id="2949333"/>
    <lineage>
        <taxon>Bacteria</taxon>
        <taxon>Bacillati</taxon>
        <taxon>Bacillota</taxon>
        <taxon>Clostridia</taxon>
        <taxon>Lachnospirales</taxon>
        <taxon>Lachnospiraceae</taxon>
        <taxon>Ohessyouella</taxon>
    </lineage>
</organism>